<name>A0AA47EHM7_9CLOT</name>
<accession>A0AA47EHM7</accession>
<organism evidence="3 4">
    <name type="scientific">Clostridium estertheticum</name>
    <dbReference type="NCBI Taxonomy" id="238834"/>
    <lineage>
        <taxon>Bacteria</taxon>
        <taxon>Bacillati</taxon>
        <taxon>Bacillota</taxon>
        <taxon>Clostridia</taxon>
        <taxon>Eubacteriales</taxon>
        <taxon>Clostridiaceae</taxon>
        <taxon>Clostridium</taxon>
    </lineage>
</organism>
<evidence type="ECO:0000256" key="1">
    <source>
        <dbReference type="SAM" id="Phobius"/>
    </source>
</evidence>
<dbReference type="AlphaFoldDB" id="A0AA47EHM7"/>
<dbReference type="Proteomes" id="UP001164733">
    <property type="component" value="Chromosome"/>
</dbReference>
<feature type="transmembrane region" description="Helical" evidence="1">
    <location>
        <begin position="6"/>
        <end position="24"/>
    </location>
</feature>
<proteinExistence type="predicted"/>
<evidence type="ECO:0000259" key="2">
    <source>
        <dbReference type="Pfam" id="PF00542"/>
    </source>
</evidence>
<dbReference type="GO" id="GO:0003735">
    <property type="term" value="F:structural constituent of ribosome"/>
    <property type="evidence" value="ECO:0007669"/>
    <property type="project" value="InterPro"/>
</dbReference>
<gene>
    <name evidence="3" type="ORF">LL038_23015</name>
</gene>
<feature type="domain" description="Large ribosomal subunit protein bL12 C-terminal" evidence="2">
    <location>
        <begin position="56"/>
        <end position="89"/>
    </location>
</feature>
<dbReference type="RefSeq" id="WP_216122668.1">
    <property type="nucleotide sequence ID" value="NZ_CP086239.1"/>
</dbReference>
<keyword evidence="3" id="KW-0689">Ribosomal protein</keyword>
<keyword evidence="3" id="KW-0687">Ribonucleoprotein</keyword>
<keyword evidence="1" id="KW-1133">Transmembrane helix</keyword>
<dbReference type="InterPro" id="IPR013823">
    <property type="entry name" value="Ribosomal_bL12_C"/>
</dbReference>
<evidence type="ECO:0000313" key="4">
    <source>
        <dbReference type="Proteomes" id="UP001164733"/>
    </source>
</evidence>
<dbReference type="Pfam" id="PF00542">
    <property type="entry name" value="Ribosomal_L12"/>
    <property type="match status" value="1"/>
</dbReference>
<evidence type="ECO:0000313" key="3">
    <source>
        <dbReference type="EMBL" id="WAG60359.1"/>
    </source>
</evidence>
<keyword evidence="1" id="KW-0472">Membrane</keyword>
<keyword evidence="1" id="KW-0812">Transmembrane</keyword>
<protein>
    <submittedName>
        <fullName evidence="3">Ribosomal protein L7/L12</fullName>
    </submittedName>
</protein>
<dbReference type="EMBL" id="CP086239">
    <property type="protein sequence ID" value="WAG60359.1"/>
    <property type="molecule type" value="Genomic_DNA"/>
</dbReference>
<dbReference type="GO" id="GO:0006412">
    <property type="term" value="P:translation"/>
    <property type="evidence" value="ECO:0007669"/>
    <property type="project" value="InterPro"/>
</dbReference>
<dbReference type="GO" id="GO:0005840">
    <property type="term" value="C:ribosome"/>
    <property type="evidence" value="ECO:0007669"/>
    <property type="project" value="UniProtKB-KW"/>
</dbReference>
<reference evidence="3" key="1">
    <citation type="submission" date="2021-11" db="EMBL/GenBank/DDBJ databases">
        <title>Clostridia strains as spoilage organisms.</title>
        <authorList>
            <person name="Wambui J."/>
            <person name="Stevens M.J.A."/>
            <person name="Stephan R."/>
        </authorList>
    </citation>
    <scope>NUCLEOTIDE SEQUENCE</scope>
    <source>
        <strain evidence="3">CF009</strain>
    </source>
</reference>
<sequence>MRYNMDYLILCVIVLYISILTNKIDSLQKHITRMNSNLIKIAKQVGIPEDPLDDELKSIIDKDGKIKAIKKCREVTGFGLKEAKDYVDNLK</sequence>